<protein>
    <submittedName>
        <fullName evidence="2">Nuclear transport factor 2 family protein</fullName>
    </submittedName>
</protein>
<dbReference type="EMBL" id="JAPMXC010000001">
    <property type="protein sequence ID" value="MCY0386705.1"/>
    <property type="molecule type" value="Genomic_DNA"/>
</dbReference>
<comment type="caution">
    <text evidence="2">The sequence shown here is derived from an EMBL/GenBank/DDBJ whole genome shotgun (WGS) entry which is preliminary data.</text>
</comment>
<keyword evidence="3" id="KW-1185">Reference proteome</keyword>
<name>A0ABT3ZL80_9BURK</name>
<dbReference type="Proteomes" id="UP001082899">
    <property type="component" value="Unassembled WGS sequence"/>
</dbReference>
<sequence length="140" mass="15346">MISTEHLNAYLDAMGRRDVEGTKAHMADNVVLRSPIVPAPFEGKARVGEVLHHLLGLVEAFEPRLLLRDGADFVAVFTIRLGDHVIDGMDHMHLNDAGLVDSMTVAWRPLPAIVAVQQRLAPKLGGKAMRLVPLDQSRSL</sequence>
<gene>
    <name evidence="2" type="ORF">OVY01_05520</name>
</gene>
<organism evidence="2 3">
    <name type="scientific">Robbsia betulipollinis</name>
    <dbReference type="NCBI Taxonomy" id="2981849"/>
    <lineage>
        <taxon>Bacteria</taxon>
        <taxon>Pseudomonadati</taxon>
        <taxon>Pseudomonadota</taxon>
        <taxon>Betaproteobacteria</taxon>
        <taxon>Burkholderiales</taxon>
        <taxon>Burkholderiaceae</taxon>
        <taxon>Robbsia</taxon>
    </lineage>
</organism>
<dbReference type="SUPFAM" id="SSF54427">
    <property type="entry name" value="NTF2-like"/>
    <property type="match status" value="1"/>
</dbReference>
<evidence type="ECO:0000313" key="3">
    <source>
        <dbReference type="Proteomes" id="UP001082899"/>
    </source>
</evidence>
<proteinExistence type="predicted"/>
<feature type="domain" description="SnoaL-like" evidence="1">
    <location>
        <begin position="8"/>
        <end position="96"/>
    </location>
</feature>
<accession>A0ABT3ZL80</accession>
<reference evidence="2" key="1">
    <citation type="submission" date="2022-11" db="EMBL/GenBank/DDBJ databases">
        <title>Robbsia betulipollinis sp. nov., isolated from pollen of birch (Betula pendula).</title>
        <authorList>
            <person name="Shi H."/>
            <person name="Ambika Manirajan B."/>
            <person name="Ratering S."/>
            <person name="Geissler-Plaum R."/>
            <person name="Schnell S."/>
        </authorList>
    </citation>
    <scope>NUCLEOTIDE SEQUENCE</scope>
    <source>
        <strain evidence="2">Bb-Pol-6</strain>
    </source>
</reference>
<evidence type="ECO:0000313" key="2">
    <source>
        <dbReference type="EMBL" id="MCY0386705.1"/>
    </source>
</evidence>
<dbReference type="RefSeq" id="WP_267846272.1">
    <property type="nucleotide sequence ID" value="NZ_JAPMXC010000001.1"/>
</dbReference>
<dbReference type="InterPro" id="IPR037401">
    <property type="entry name" value="SnoaL-like"/>
</dbReference>
<dbReference type="Pfam" id="PF12680">
    <property type="entry name" value="SnoaL_2"/>
    <property type="match status" value="1"/>
</dbReference>
<evidence type="ECO:0000259" key="1">
    <source>
        <dbReference type="Pfam" id="PF12680"/>
    </source>
</evidence>
<dbReference type="Gene3D" id="3.10.450.50">
    <property type="match status" value="1"/>
</dbReference>
<dbReference type="InterPro" id="IPR032710">
    <property type="entry name" value="NTF2-like_dom_sf"/>
</dbReference>